<feature type="transmembrane region" description="Helical" evidence="10">
    <location>
        <begin position="354"/>
        <end position="371"/>
    </location>
</feature>
<keyword evidence="5 10" id="KW-1133">Transmembrane helix</keyword>
<dbReference type="PANTHER" id="PTHR45755:SF4">
    <property type="entry name" value="ZINC TRANSPORTER 7"/>
    <property type="match status" value="1"/>
</dbReference>
<dbReference type="NCBIfam" id="TIGR01297">
    <property type="entry name" value="CDF"/>
    <property type="match status" value="1"/>
</dbReference>
<evidence type="ECO:0000259" key="11">
    <source>
        <dbReference type="Pfam" id="PF01545"/>
    </source>
</evidence>
<name>A0A3M7EV70_HORWE</name>
<evidence type="ECO:0000256" key="8">
    <source>
        <dbReference type="RuleBase" id="RU369017"/>
    </source>
</evidence>
<evidence type="ECO:0000256" key="3">
    <source>
        <dbReference type="ARBA" id="ARBA00022448"/>
    </source>
</evidence>
<dbReference type="InterPro" id="IPR058533">
    <property type="entry name" value="Cation_efflux_TM"/>
</dbReference>
<feature type="region of interest" description="Disordered" evidence="9">
    <location>
        <begin position="105"/>
        <end position="147"/>
    </location>
</feature>
<evidence type="ECO:0000256" key="10">
    <source>
        <dbReference type="SAM" id="Phobius"/>
    </source>
</evidence>
<dbReference type="AlphaFoldDB" id="A0A3M7EV70"/>
<dbReference type="VEuPathDB" id="FungiDB:BTJ68_04008"/>
<accession>A0A3M7EV70</accession>
<feature type="transmembrane region" description="Helical" evidence="10">
    <location>
        <begin position="409"/>
        <end position="428"/>
    </location>
</feature>
<keyword evidence="3 8" id="KW-0813">Transport</keyword>
<feature type="transmembrane region" description="Helical" evidence="10">
    <location>
        <begin position="580"/>
        <end position="600"/>
    </location>
</feature>
<dbReference type="InterPro" id="IPR027469">
    <property type="entry name" value="Cation_efflux_TMD_sf"/>
</dbReference>
<dbReference type="GO" id="GO:1904257">
    <property type="term" value="P:zinc ion import into Golgi lumen"/>
    <property type="evidence" value="ECO:0007669"/>
    <property type="project" value="TreeGrafter"/>
</dbReference>
<organism evidence="12 13">
    <name type="scientific">Hortaea werneckii</name>
    <name type="common">Black yeast</name>
    <name type="synonym">Cladosporium werneckii</name>
    <dbReference type="NCBI Taxonomy" id="91943"/>
    <lineage>
        <taxon>Eukaryota</taxon>
        <taxon>Fungi</taxon>
        <taxon>Dikarya</taxon>
        <taxon>Ascomycota</taxon>
        <taxon>Pezizomycotina</taxon>
        <taxon>Dothideomycetes</taxon>
        <taxon>Dothideomycetidae</taxon>
        <taxon>Mycosphaerellales</taxon>
        <taxon>Teratosphaeriaceae</taxon>
        <taxon>Hortaea</taxon>
    </lineage>
</organism>
<dbReference type="PANTHER" id="PTHR45755">
    <property type="match status" value="1"/>
</dbReference>
<feature type="region of interest" description="Disordered" evidence="9">
    <location>
        <begin position="1"/>
        <end position="85"/>
    </location>
</feature>
<dbReference type="Pfam" id="PF01545">
    <property type="entry name" value="Cation_efflux"/>
    <property type="match status" value="1"/>
</dbReference>
<feature type="compositionally biased region" description="Basic residues" evidence="9">
    <location>
        <begin position="525"/>
        <end position="544"/>
    </location>
</feature>
<comment type="similarity">
    <text evidence="2 8">Belongs to the cation diffusion facilitator (CDF) transporter (TC 2.A.4) family. SLC30A subfamily.</text>
</comment>
<feature type="transmembrane region" description="Helical" evidence="10">
    <location>
        <begin position="612"/>
        <end position="633"/>
    </location>
</feature>
<feature type="transmembrane region" description="Helical" evidence="10">
    <location>
        <begin position="684"/>
        <end position="702"/>
    </location>
</feature>
<feature type="domain" description="Cation efflux protein transmembrane" evidence="11">
    <location>
        <begin position="582"/>
        <end position="814"/>
    </location>
</feature>
<feature type="compositionally biased region" description="Basic and acidic residues" evidence="9">
    <location>
        <begin position="126"/>
        <end position="137"/>
    </location>
</feature>
<evidence type="ECO:0000256" key="5">
    <source>
        <dbReference type="ARBA" id="ARBA00022989"/>
    </source>
</evidence>
<dbReference type="Gene3D" id="1.20.1510.10">
    <property type="entry name" value="Cation efflux protein transmembrane domain"/>
    <property type="match status" value="1"/>
</dbReference>
<keyword evidence="7 10" id="KW-0472">Membrane</keyword>
<feature type="region of interest" description="Disordered" evidence="9">
    <location>
        <begin position="516"/>
        <end position="547"/>
    </location>
</feature>
<evidence type="ECO:0000256" key="7">
    <source>
        <dbReference type="ARBA" id="ARBA00023136"/>
    </source>
</evidence>
<evidence type="ECO:0000256" key="9">
    <source>
        <dbReference type="SAM" id="MobiDB-lite"/>
    </source>
</evidence>
<dbReference type="InterPro" id="IPR045316">
    <property type="entry name" value="Msc2-like"/>
</dbReference>
<feature type="region of interest" description="Disordered" evidence="9">
    <location>
        <begin position="711"/>
        <end position="749"/>
    </location>
</feature>
<comment type="subcellular location">
    <subcellularLocation>
        <location evidence="8">Endoplasmic reticulum membrane</location>
        <topology evidence="8">Multi-pass membrane protein</topology>
    </subcellularLocation>
    <subcellularLocation>
        <location evidence="1">Membrane</location>
        <topology evidence="1">Multi-pass membrane protein</topology>
    </subcellularLocation>
</comment>
<feature type="compositionally biased region" description="Basic residues" evidence="9">
    <location>
        <begin position="15"/>
        <end position="24"/>
    </location>
</feature>
<dbReference type="SUPFAM" id="SSF161111">
    <property type="entry name" value="Cation efflux protein transmembrane domain-like"/>
    <property type="match status" value="1"/>
</dbReference>
<sequence>MSGYGLPGANGASHTHAHVQHGHSHSYSNIYSSPGKPSASSSLLPSNGGFVQKPVSNGALYTHTETSRDNSRNTSPLVSPHEERPHWHTPYEQQHAHSFQENARLSPAAGPHHSHSRSWSPMMSRPRGESDLGRTADLKGASYTSPQEGIQAASPSWFSLPEALTALLIPAPYLLASAAYSSLSGEELGGGTHPLPAYAMMQRGSGGHGRVLPKQKFSSDSGFIEACTLTSGTLLLVGILGKLRASERVLDRRKDGSTVQQQAQTLLSVASAQSMVLRALSLGLPFFAAMQIGGLRTGLVLLTTTASALTSTDLPFRRTLHDWQHLLSSRKAIVAVLLLSVGMDFAGWTFHAPFTHMCLGYLALLLSAFVLPPPLPSLGSSAAHNSYTSSVEGSPAASILTRSTSDVNTTLLTGLLMSVLSVTISMVWNTTPSLHPAAIVFSLLSIVATSAAIIFAQPHLLRTSETKTGLGLGYFLTASCSFLYSPSVWPGTFLNGGVSALSFLGILFDGNVSEDSVHEHSGTSHSHHHHHHHHDQHHHHHHHPAHGEPTYSAFTKFIMSKTEPGSLVYSILADKDSRRIAYFTTLNFAFMIVQGIYGYISGSLGLLSDTVHMFFDCLGLIVGLGAAVASKWPTSPEKPYGWGKLNTLAGFGNGIFLMLVSVEFVWEAIEGIVEGSELRHVQELLVVSVLGFLVNMVGLFAFGHAHAGHDHGHSHSHSHSHANGHAEPHGCDHGHDHEKPHAHHRGHDHDNENMHGIFLHVAADAGGSLAVIISTALTLWKPWYLWDPLATIIIAILIFAAAVPLVTSSGQKLLLVVPDDVEYNIKNTLQELSELRGVVGYAVPRFWVDDQESASDAHGHHGHDHGPAVPWRQKIMGVVHVIAAYSADLEDVRDRVDDFVKERNMDLVIHVEREADGLCWCGGGPPPGKAS</sequence>
<reference evidence="12 13" key="1">
    <citation type="journal article" date="2018" name="BMC Genomics">
        <title>Genomic evidence for intraspecific hybridization in a clonal and extremely halotolerant yeast.</title>
        <authorList>
            <person name="Gostincar C."/>
            <person name="Stajich J.E."/>
            <person name="Zupancic J."/>
            <person name="Zalar P."/>
            <person name="Gunde-Cimerman N."/>
        </authorList>
    </citation>
    <scope>NUCLEOTIDE SEQUENCE [LARGE SCALE GENOMIC DNA]</scope>
    <source>
        <strain evidence="12 13">EXF-10513</strain>
    </source>
</reference>
<evidence type="ECO:0000313" key="13">
    <source>
        <dbReference type="Proteomes" id="UP000269539"/>
    </source>
</evidence>
<feature type="transmembrane region" description="Helical" evidence="10">
    <location>
        <begin position="293"/>
        <end position="311"/>
    </location>
</feature>
<evidence type="ECO:0000256" key="6">
    <source>
        <dbReference type="ARBA" id="ARBA00023065"/>
    </source>
</evidence>
<evidence type="ECO:0000256" key="1">
    <source>
        <dbReference type="ARBA" id="ARBA00004141"/>
    </source>
</evidence>
<feature type="compositionally biased region" description="Low complexity" evidence="9">
    <location>
        <begin position="32"/>
        <end position="49"/>
    </location>
</feature>
<evidence type="ECO:0000256" key="2">
    <source>
        <dbReference type="ARBA" id="ARBA00008873"/>
    </source>
</evidence>
<feature type="transmembrane region" description="Helical" evidence="10">
    <location>
        <begin position="645"/>
        <end position="664"/>
    </location>
</feature>
<protein>
    <recommendedName>
        <fullName evidence="8">Zinc transporter</fullName>
    </recommendedName>
</protein>
<proteinExistence type="inferred from homology"/>
<keyword evidence="8" id="KW-0256">Endoplasmic reticulum</keyword>
<evidence type="ECO:0000256" key="4">
    <source>
        <dbReference type="ARBA" id="ARBA00022692"/>
    </source>
</evidence>
<dbReference type="GO" id="GO:0005789">
    <property type="term" value="C:endoplasmic reticulum membrane"/>
    <property type="evidence" value="ECO:0007669"/>
    <property type="project" value="UniProtKB-SubCell"/>
</dbReference>
<dbReference type="EMBL" id="QWIO01001019">
    <property type="protein sequence ID" value="RMY80380.1"/>
    <property type="molecule type" value="Genomic_DNA"/>
</dbReference>
<dbReference type="GO" id="GO:0005794">
    <property type="term" value="C:Golgi apparatus"/>
    <property type="evidence" value="ECO:0007669"/>
    <property type="project" value="TreeGrafter"/>
</dbReference>
<feature type="compositionally biased region" description="Basic and acidic residues" evidence="9">
    <location>
        <begin position="724"/>
        <end position="739"/>
    </location>
</feature>
<dbReference type="Proteomes" id="UP000269539">
    <property type="component" value="Unassembled WGS sequence"/>
</dbReference>
<keyword evidence="4 10" id="KW-0812">Transmembrane</keyword>
<comment type="function">
    <text evidence="8">Functions as a zinc transporter.</text>
</comment>
<feature type="transmembrane region" description="Helical" evidence="10">
    <location>
        <begin position="757"/>
        <end position="777"/>
    </location>
</feature>
<feature type="transmembrane region" description="Helical" evidence="10">
    <location>
        <begin position="332"/>
        <end position="348"/>
    </location>
</feature>
<dbReference type="GO" id="GO:0005385">
    <property type="term" value="F:zinc ion transmembrane transporter activity"/>
    <property type="evidence" value="ECO:0007669"/>
    <property type="project" value="UniProtKB-UniRule"/>
</dbReference>
<dbReference type="GO" id="GO:0031410">
    <property type="term" value="C:cytoplasmic vesicle"/>
    <property type="evidence" value="ECO:0007669"/>
    <property type="project" value="TreeGrafter"/>
</dbReference>
<feature type="transmembrane region" description="Helical" evidence="10">
    <location>
        <begin position="434"/>
        <end position="456"/>
    </location>
</feature>
<feature type="transmembrane region" description="Helical" evidence="10">
    <location>
        <begin position="783"/>
        <end position="806"/>
    </location>
</feature>
<comment type="caution">
    <text evidence="12">The sequence shown here is derived from an EMBL/GenBank/DDBJ whole genome shotgun (WGS) entry which is preliminary data.</text>
</comment>
<keyword evidence="6 8" id="KW-0406">Ion transport</keyword>
<evidence type="ECO:0000313" key="12">
    <source>
        <dbReference type="EMBL" id="RMY80380.1"/>
    </source>
</evidence>
<dbReference type="InterPro" id="IPR002524">
    <property type="entry name" value="Cation_efflux"/>
</dbReference>
<dbReference type="GO" id="GO:0006882">
    <property type="term" value="P:intracellular zinc ion homeostasis"/>
    <property type="evidence" value="ECO:0007669"/>
    <property type="project" value="InterPro"/>
</dbReference>
<gene>
    <name evidence="12" type="ORF">D0864_08691</name>
</gene>